<name>A0ABX3CLJ5_9BACI</name>
<evidence type="ECO:0000313" key="3">
    <source>
        <dbReference type="Proteomes" id="UP000180194"/>
    </source>
</evidence>
<dbReference type="EMBL" id="MBRJ01000048">
    <property type="protein sequence ID" value="OHX42911.1"/>
    <property type="molecule type" value="Genomic_DNA"/>
</dbReference>
<reference evidence="2 3" key="1">
    <citation type="submission" date="2016-07" db="EMBL/GenBank/DDBJ databases">
        <title>Bacillus oceanisediminis whole genome.</title>
        <authorList>
            <person name="Pal Y."/>
            <person name="Verma A."/>
            <person name="Mual P."/>
            <person name="Srinivasan K."/>
        </authorList>
    </citation>
    <scope>NUCLEOTIDE SEQUENCE [LARGE SCALE GENOMIC DNA]</scope>
    <source>
        <strain evidence="2 3">Bhandara28</strain>
    </source>
</reference>
<protein>
    <submittedName>
        <fullName evidence="2">Uncharacterized protein</fullName>
    </submittedName>
</protein>
<gene>
    <name evidence="2" type="ORF">BBV17_26700</name>
</gene>
<keyword evidence="3" id="KW-1185">Reference proteome</keyword>
<evidence type="ECO:0000256" key="1">
    <source>
        <dbReference type="SAM" id="Coils"/>
    </source>
</evidence>
<proteinExistence type="predicted"/>
<feature type="coiled-coil region" evidence="1">
    <location>
        <begin position="31"/>
        <end position="86"/>
    </location>
</feature>
<dbReference type="Proteomes" id="UP000180194">
    <property type="component" value="Unassembled WGS sequence"/>
</dbReference>
<dbReference type="RefSeq" id="WP_071159336.1">
    <property type="nucleotide sequence ID" value="NZ_MBRJ01000048.1"/>
</dbReference>
<keyword evidence="1" id="KW-0175">Coiled coil</keyword>
<accession>A0ABX3CLJ5</accession>
<evidence type="ECO:0000313" key="2">
    <source>
        <dbReference type="EMBL" id="OHX42911.1"/>
    </source>
</evidence>
<organism evidence="2 3">
    <name type="scientific">Cytobacillus oceanisediminis</name>
    <dbReference type="NCBI Taxonomy" id="665099"/>
    <lineage>
        <taxon>Bacteria</taxon>
        <taxon>Bacillati</taxon>
        <taxon>Bacillota</taxon>
        <taxon>Bacilli</taxon>
        <taxon>Bacillales</taxon>
        <taxon>Bacillaceae</taxon>
        <taxon>Cytobacillus</taxon>
    </lineage>
</organism>
<sequence>MIRRYKAYFFVILLIIAALSIFDSINSSNVAEDARKEKDKLASKVTSLEKENENRFNLFVEVREEKEDLEENLSQIEEEVESLRSAFEYQEFTAAIDTIESYKASQSFQGATKYMSFKAGQGYFTTDKAGNCPCGFGFNGKGFEWIPNAVLDLKEFRIEKDKVYLTYNTVEDIKNNYQFVMTKAIGRYDSVKKWRIEDIKLVTKEK</sequence>
<comment type="caution">
    <text evidence="2">The sequence shown here is derived from an EMBL/GenBank/DDBJ whole genome shotgun (WGS) entry which is preliminary data.</text>
</comment>